<keyword evidence="3" id="KW-0576">Peroxisome</keyword>
<comment type="subcellular location">
    <subcellularLocation>
        <location evidence="4">Peroxisome membrane</location>
    </subcellularLocation>
</comment>
<evidence type="ECO:0000256" key="1">
    <source>
        <dbReference type="ARBA" id="ARBA00022593"/>
    </source>
</evidence>
<dbReference type="GO" id="GO:0016559">
    <property type="term" value="P:peroxisome fission"/>
    <property type="evidence" value="ECO:0007669"/>
    <property type="project" value="InterPro"/>
</dbReference>
<keyword evidence="5" id="KW-0175">Coiled coil</keyword>
<reference evidence="6" key="1">
    <citation type="submission" date="2021-03" db="EMBL/GenBank/DDBJ databases">
        <authorList>
            <person name="Palmer J.M."/>
        </authorList>
    </citation>
    <scope>NUCLEOTIDE SEQUENCE</scope>
    <source>
        <strain evidence="6">ARV_011</strain>
    </source>
</reference>
<feature type="coiled-coil region" evidence="5">
    <location>
        <begin position="155"/>
        <end position="182"/>
    </location>
</feature>
<dbReference type="Proteomes" id="UP000790833">
    <property type="component" value="Unassembled WGS sequence"/>
</dbReference>
<gene>
    <name evidence="6" type="primary">PEX11</name>
    <name evidence="6" type="ORF">KQ657_004169</name>
</gene>
<dbReference type="PANTHER" id="PTHR12652:SF50">
    <property type="entry name" value="PEROXIN 11"/>
    <property type="match status" value="1"/>
</dbReference>
<evidence type="ECO:0000313" key="7">
    <source>
        <dbReference type="Proteomes" id="UP000790833"/>
    </source>
</evidence>
<dbReference type="GO" id="GO:0005778">
    <property type="term" value="C:peroxisomal membrane"/>
    <property type="evidence" value="ECO:0007669"/>
    <property type="project" value="UniProtKB-SubCell"/>
</dbReference>
<evidence type="ECO:0000256" key="5">
    <source>
        <dbReference type="SAM" id="Coils"/>
    </source>
</evidence>
<keyword evidence="7" id="KW-1185">Reference proteome</keyword>
<evidence type="ECO:0000256" key="3">
    <source>
        <dbReference type="ARBA" id="ARBA00023140"/>
    </source>
</evidence>
<keyword evidence="1" id="KW-0962">Peroxisome biogenesis</keyword>
<dbReference type="AlphaFoldDB" id="A0A9P7VC83"/>
<dbReference type="RefSeq" id="XP_043050602.1">
    <property type="nucleotide sequence ID" value="XM_043194851.1"/>
</dbReference>
<dbReference type="InterPro" id="IPR008733">
    <property type="entry name" value="PEX11"/>
</dbReference>
<organism evidence="6 7">
    <name type="scientific">Scheffersomyces spartinae</name>
    <dbReference type="NCBI Taxonomy" id="45513"/>
    <lineage>
        <taxon>Eukaryota</taxon>
        <taxon>Fungi</taxon>
        <taxon>Dikarya</taxon>
        <taxon>Ascomycota</taxon>
        <taxon>Saccharomycotina</taxon>
        <taxon>Pichiomycetes</taxon>
        <taxon>Debaryomycetaceae</taxon>
        <taxon>Scheffersomyces</taxon>
    </lineage>
</organism>
<dbReference type="EMBL" id="JAHMUF010000005">
    <property type="protein sequence ID" value="KAG7195055.1"/>
    <property type="molecule type" value="Genomic_DNA"/>
</dbReference>
<dbReference type="Pfam" id="PF05648">
    <property type="entry name" value="PEX11"/>
    <property type="match status" value="1"/>
</dbReference>
<proteinExistence type="predicted"/>
<dbReference type="OrthoDB" id="411017at2759"/>
<evidence type="ECO:0000256" key="4">
    <source>
        <dbReference type="ARBA" id="ARBA00046271"/>
    </source>
</evidence>
<accession>A0A9P7VC83</accession>
<dbReference type="PANTHER" id="PTHR12652">
    <property type="entry name" value="PEROXISOMAL BIOGENESIS FACTOR 11"/>
    <property type="match status" value="1"/>
</dbReference>
<sequence length="226" mass="25838">MSLVTDHPTFQKFLRYFNSNYRREKVFRLLAYLSRFLGYYAQRKGFSVETIRMFSALQGHFGMIRKGMRFWKPLNHLDLAVKASLNKVMDPVLQYTTVWRNLFYAGFFAFDSIVWFKMLGVVSKTSFPTAGKRASQLWALGLVAGLLNGLRGLQVNCAKLSAAEEKTDVEQLEEKLYQTKRKLVWDALDLFIALNLVGKLHFTDGDIGLAGIITSIMGLKDLWATT</sequence>
<name>A0A9P7VC83_9ASCO</name>
<protein>
    <submittedName>
        <fullName evidence="6">Peroxisomal membrane protein PMP27</fullName>
    </submittedName>
</protein>
<dbReference type="GeneID" id="66117543"/>
<keyword evidence="2" id="KW-0472">Membrane</keyword>
<evidence type="ECO:0000256" key="2">
    <source>
        <dbReference type="ARBA" id="ARBA00023136"/>
    </source>
</evidence>
<comment type="caution">
    <text evidence="6">The sequence shown here is derived from an EMBL/GenBank/DDBJ whole genome shotgun (WGS) entry which is preliminary data.</text>
</comment>
<evidence type="ECO:0000313" key="6">
    <source>
        <dbReference type="EMBL" id="KAG7195055.1"/>
    </source>
</evidence>